<dbReference type="EMBL" id="JANJYI010000009">
    <property type="protein sequence ID" value="KAK2633860.1"/>
    <property type="molecule type" value="Genomic_DNA"/>
</dbReference>
<dbReference type="Pfam" id="PF13456">
    <property type="entry name" value="RVT_3"/>
    <property type="match status" value="1"/>
</dbReference>
<keyword evidence="3" id="KW-1185">Reference proteome</keyword>
<evidence type="ECO:0000259" key="1">
    <source>
        <dbReference type="Pfam" id="PF13456"/>
    </source>
</evidence>
<evidence type="ECO:0000313" key="3">
    <source>
        <dbReference type="Proteomes" id="UP001280121"/>
    </source>
</evidence>
<dbReference type="InterPro" id="IPR053151">
    <property type="entry name" value="RNase_H-like"/>
</dbReference>
<accession>A0AAD9TCY6</accession>
<dbReference type="AlphaFoldDB" id="A0AAD9TCY6"/>
<dbReference type="PANTHER" id="PTHR47723">
    <property type="entry name" value="OS05G0353850 PROTEIN"/>
    <property type="match status" value="1"/>
</dbReference>
<organism evidence="2 3">
    <name type="scientific">Dipteronia dyeriana</name>
    <dbReference type="NCBI Taxonomy" id="168575"/>
    <lineage>
        <taxon>Eukaryota</taxon>
        <taxon>Viridiplantae</taxon>
        <taxon>Streptophyta</taxon>
        <taxon>Embryophyta</taxon>
        <taxon>Tracheophyta</taxon>
        <taxon>Spermatophyta</taxon>
        <taxon>Magnoliopsida</taxon>
        <taxon>eudicotyledons</taxon>
        <taxon>Gunneridae</taxon>
        <taxon>Pentapetalae</taxon>
        <taxon>rosids</taxon>
        <taxon>malvids</taxon>
        <taxon>Sapindales</taxon>
        <taxon>Sapindaceae</taxon>
        <taxon>Hippocastanoideae</taxon>
        <taxon>Acereae</taxon>
        <taxon>Dipteronia</taxon>
    </lineage>
</organism>
<dbReference type="InterPro" id="IPR044730">
    <property type="entry name" value="RNase_H-like_dom_plant"/>
</dbReference>
<name>A0AAD9TCY6_9ROSI</name>
<protein>
    <recommendedName>
        <fullName evidence="1">RNase H type-1 domain-containing protein</fullName>
    </recommendedName>
</protein>
<dbReference type="GO" id="GO:0004523">
    <property type="term" value="F:RNA-DNA hybrid ribonuclease activity"/>
    <property type="evidence" value="ECO:0007669"/>
    <property type="project" value="InterPro"/>
</dbReference>
<gene>
    <name evidence="2" type="ORF">Ddye_028652</name>
</gene>
<feature type="domain" description="RNase H type-1" evidence="1">
    <location>
        <begin position="5"/>
        <end position="96"/>
    </location>
</feature>
<dbReference type="PANTHER" id="PTHR47723:SF21">
    <property type="entry name" value="POLYNUCLEOTIDYL TRANSFERASE, RIBONUCLEASE H-LIKE SUPERFAMILY PROTEIN"/>
    <property type="match status" value="1"/>
</dbReference>
<dbReference type="CDD" id="cd06222">
    <property type="entry name" value="RNase_H_like"/>
    <property type="match status" value="1"/>
</dbReference>
<comment type="caution">
    <text evidence="2">The sequence shown here is derived from an EMBL/GenBank/DDBJ whole genome shotgun (WGS) entry which is preliminary data.</text>
</comment>
<dbReference type="InterPro" id="IPR002156">
    <property type="entry name" value="RNaseH_domain"/>
</dbReference>
<evidence type="ECO:0000313" key="2">
    <source>
        <dbReference type="EMBL" id="KAK2633860.1"/>
    </source>
</evidence>
<dbReference type="GO" id="GO:0003676">
    <property type="term" value="F:nucleic acid binding"/>
    <property type="evidence" value="ECO:0007669"/>
    <property type="project" value="InterPro"/>
</dbReference>
<reference evidence="2" key="1">
    <citation type="journal article" date="2023" name="Plant J.">
        <title>Genome sequences and population genomics provide insights into the demographic history, inbreeding, and mutation load of two 'living fossil' tree species of Dipteronia.</title>
        <authorList>
            <person name="Feng Y."/>
            <person name="Comes H.P."/>
            <person name="Chen J."/>
            <person name="Zhu S."/>
            <person name="Lu R."/>
            <person name="Zhang X."/>
            <person name="Li P."/>
            <person name="Qiu J."/>
            <person name="Olsen K.M."/>
            <person name="Qiu Y."/>
        </authorList>
    </citation>
    <scope>NUCLEOTIDE SEQUENCE</scope>
    <source>
        <strain evidence="2">KIB01</strain>
    </source>
</reference>
<proteinExistence type="predicted"/>
<dbReference type="Proteomes" id="UP001280121">
    <property type="component" value="Unassembled WGS sequence"/>
</dbReference>
<sequence length="126" mass="13902">MASLCRNILANYEPQTTEALATLEGCRLAINRNLMPAVLESDALVVVRAICKRGAIFSKVGIVMDDILLLLNRFDISFVNFVPRLANIVAHGLAKYDLSFEGEALWVRDCSVCVENLVMGDALKFL</sequence>